<protein>
    <submittedName>
        <fullName evidence="2">Uncharacterized protein</fullName>
    </submittedName>
</protein>
<evidence type="ECO:0000313" key="3">
    <source>
        <dbReference type="Proteomes" id="UP000054564"/>
    </source>
</evidence>
<keyword evidence="1" id="KW-0732">Signal</keyword>
<accession>A0A0L0V7S9</accession>
<gene>
    <name evidence="2" type="ORF">PSTG_11322</name>
</gene>
<dbReference type="EMBL" id="AJIL01000098">
    <property type="protein sequence ID" value="KNE95338.1"/>
    <property type="molecule type" value="Genomic_DNA"/>
</dbReference>
<feature type="chain" id="PRO_5005549602" evidence="1">
    <location>
        <begin position="21"/>
        <end position="160"/>
    </location>
</feature>
<keyword evidence="3" id="KW-1185">Reference proteome</keyword>
<evidence type="ECO:0000256" key="1">
    <source>
        <dbReference type="SAM" id="SignalP"/>
    </source>
</evidence>
<sequence length="160" mass="18077">MIQSIFHSLVIGLLIATVWGQNLGTLHNFTKDGKDFTILHIDHGRMDNDLSGIGEIVIQDELRNKKFSNGRGNDYYVYTRRGVVYKWAAGQELDLSFARSDPWMLVSKTKLDTPLEADQITGEEITRMGRVESFKPAEAQTYIPPADGYLNMRLQSNPDA</sequence>
<comment type="caution">
    <text evidence="2">The sequence shown here is derived from an EMBL/GenBank/DDBJ whole genome shotgun (WGS) entry which is preliminary data.</text>
</comment>
<dbReference type="AlphaFoldDB" id="A0A0L0V7S9"/>
<feature type="signal peptide" evidence="1">
    <location>
        <begin position="1"/>
        <end position="20"/>
    </location>
</feature>
<evidence type="ECO:0000313" key="2">
    <source>
        <dbReference type="EMBL" id="KNE95338.1"/>
    </source>
</evidence>
<reference evidence="3" key="1">
    <citation type="submission" date="2014-03" db="EMBL/GenBank/DDBJ databases">
        <title>The Genome Sequence of Puccinia striiformis f. sp. tritici PST-78.</title>
        <authorList>
            <consortium name="The Broad Institute Genome Sequencing Platform"/>
            <person name="Cuomo C."/>
            <person name="Hulbert S."/>
            <person name="Chen X."/>
            <person name="Walker B."/>
            <person name="Young S.K."/>
            <person name="Zeng Q."/>
            <person name="Gargeya S."/>
            <person name="Fitzgerald M."/>
            <person name="Haas B."/>
            <person name="Abouelleil A."/>
            <person name="Alvarado L."/>
            <person name="Arachchi H.M."/>
            <person name="Berlin A.M."/>
            <person name="Chapman S.B."/>
            <person name="Goldberg J."/>
            <person name="Griggs A."/>
            <person name="Gujja S."/>
            <person name="Hansen M."/>
            <person name="Howarth C."/>
            <person name="Imamovic A."/>
            <person name="Larimer J."/>
            <person name="McCowan C."/>
            <person name="Montmayeur A."/>
            <person name="Murphy C."/>
            <person name="Neiman D."/>
            <person name="Pearson M."/>
            <person name="Priest M."/>
            <person name="Roberts A."/>
            <person name="Saif S."/>
            <person name="Shea T."/>
            <person name="Sisk P."/>
            <person name="Sykes S."/>
            <person name="Wortman J."/>
            <person name="Nusbaum C."/>
            <person name="Birren B."/>
        </authorList>
    </citation>
    <scope>NUCLEOTIDE SEQUENCE [LARGE SCALE GENOMIC DNA]</scope>
    <source>
        <strain evidence="3">race PST-78</strain>
    </source>
</reference>
<proteinExistence type="predicted"/>
<name>A0A0L0V7S9_9BASI</name>
<dbReference type="Proteomes" id="UP000054564">
    <property type="component" value="Unassembled WGS sequence"/>
</dbReference>
<organism evidence="2 3">
    <name type="scientific">Puccinia striiformis f. sp. tritici PST-78</name>
    <dbReference type="NCBI Taxonomy" id="1165861"/>
    <lineage>
        <taxon>Eukaryota</taxon>
        <taxon>Fungi</taxon>
        <taxon>Dikarya</taxon>
        <taxon>Basidiomycota</taxon>
        <taxon>Pucciniomycotina</taxon>
        <taxon>Pucciniomycetes</taxon>
        <taxon>Pucciniales</taxon>
        <taxon>Pucciniaceae</taxon>
        <taxon>Puccinia</taxon>
    </lineage>
</organism>